<dbReference type="PROSITE" id="PS50850">
    <property type="entry name" value="MFS"/>
    <property type="match status" value="1"/>
</dbReference>
<dbReference type="Proteomes" id="UP000301751">
    <property type="component" value="Unassembled WGS sequence"/>
</dbReference>
<name>A0A480ALS9_9BURK</name>
<feature type="transmembrane region" description="Helical" evidence="5">
    <location>
        <begin position="270"/>
        <end position="293"/>
    </location>
</feature>
<evidence type="ECO:0000256" key="2">
    <source>
        <dbReference type="ARBA" id="ARBA00022692"/>
    </source>
</evidence>
<dbReference type="PANTHER" id="PTHR23501:SF154">
    <property type="entry name" value="MULTIDRUG-EFFLUX TRANSPORTER RV1634-RELATED"/>
    <property type="match status" value="1"/>
</dbReference>
<proteinExistence type="predicted"/>
<feature type="transmembrane region" description="Helical" evidence="5">
    <location>
        <begin position="299"/>
        <end position="321"/>
    </location>
</feature>
<dbReference type="EMBL" id="BJCL01000001">
    <property type="protein sequence ID" value="GCL61690.1"/>
    <property type="molecule type" value="Genomic_DNA"/>
</dbReference>
<dbReference type="AlphaFoldDB" id="A0A480ALS9"/>
<feature type="transmembrane region" description="Helical" evidence="5">
    <location>
        <begin position="24"/>
        <end position="45"/>
    </location>
</feature>
<feature type="transmembrane region" description="Helical" evidence="5">
    <location>
        <begin position="84"/>
        <end position="107"/>
    </location>
</feature>
<protein>
    <recommendedName>
        <fullName evidence="6">Major facilitator superfamily (MFS) profile domain-containing protein</fullName>
    </recommendedName>
</protein>
<reference evidence="8" key="1">
    <citation type="submission" date="2019-03" db="EMBL/GenBank/DDBJ databases">
        <title>Aquabacterium pictum sp.nov., the first bacteriochlorophyll a-containing freshwater bacterium in the genus Aquabacterium of the class Betaproteobacteria.</title>
        <authorList>
            <person name="Hirose S."/>
            <person name="Tank M."/>
            <person name="Hara E."/>
            <person name="Tamaki H."/>
            <person name="Takaichi S."/>
            <person name="Haruta S."/>
            <person name="Hanada S."/>
        </authorList>
    </citation>
    <scope>NUCLEOTIDE SEQUENCE [LARGE SCALE GENOMIC DNA]</scope>
    <source>
        <strain evidence="8">W35</strain>
    </source>
</reference>
<dbReference type="Pfam" id="PF07690">
    <property type="entry name" value="MFS_1"/>
    <property type="match status" value="1"/>
</dbReference>
<feature type="transmembrane region" description="Helical" evidence="5">
    <location>
        <begin position="402"/>
        <end position="422"/>
    </location>
</feature>
<feature type="transmembrane region" description="Helical" evidence="5">
    <location>
        <begin position="360"/>
        <end position="382"/>
    </location>
</feature>
<feature type="transmembrane region" description="Helical" evidence="5">
    <location>
        <begin position="428"/>
        <end position="448"/>
    </location>
</feature>
<feature type="transmembrane region" description="Helical" evidence="5">
    <location>
        <begin position="170"/>
        <end position="192"/>
    </location>
</feature>
<feature type="transmembrane region" description="Helical" evidence="5">
    <location>
        <begin position="333"/>
        <end position="354"/>
    </location>
</feature>
<comment type="caution">
    <text evidence="7">The sequence shown here is derived from an EMBL/GenBank/DDBJ whole genome shotgun (WGS) entry which is preliminary data.</text>
</comment>
<dbReference type="RefSeq" id="WP_137731414.1">
    <property type="nucleotide sequence ID" value="NZ_BJCL01000001.1"/>
</dbReference>
<dbReference type="SUPFAM" id="SSF103473">
    <property type="entry name" value="MFS general substrate transporter"/>
    <property type="match status" value="1"/>
</dbReference>
<evidence type="ECO:0000256" key="5">
    <source>
        <dbReference type="SAM" id="Phobius"/>
    </source>
</evidence>
<feature type="transmembrane region" description="Helical" evidence="5">
    <location>
        <begin position="213"/>
        <end position="230"/>
    </location>
</feature>
<dbReference type="GO" id="GO:0005886">
    <property type="term" value="C:plasma membrane"/>
    <property type="evidence" value="ECO:0007669"/>
    <property type="project" value="TreeGrafter"/>
</dbReference>
<gene>
    <name evidence="7" type="ORF">AQPW35_07710</name>
</gene>
<dbReference type="GO" id="GO:0022857">
    <property type="term" value="F:transmembrane transporter activity"/>
    <property type="evidence" value="ECO:0007669"/>
    <property type="project" value="InterPro"/>
</dbReference>
<dbReference type="PANTHER" id="PTHR23501">
    <property type="entry name" value="MAJOR FACILITATOR SUPERFAMILY"/>
    <property type="match status" value="1"/>
</dbReference>
<keyword evidence="8" id="KW-1185">Reference proteome</keyword>
<dbReference type="OrthoDB" id="9807274at2"/>
<accession>A0A480ALS9</accession>
<feature type="domain" description="Major facilitator superfamily (MFS) profile" evidence="6">
    <location>
        <begin position="19"/>
        <end position="452"/>
    </location>
</feature>
<evidence type="ECO:0000313" key="7">
    <source>
        <dbReference type="EMBL" id="GCL61690.1"/>
    </source>
</evidence>
<dbReference type="InterPro" id="IPR011701">
    <property type="entry name" value="MFS"/>
</dbReference>
<feature type="transmembrane region" description="Helical" evidence="5">
    <location>
        <begin position="51"/>
        <end position="72"/>
    </location>
</feature>
<evidence type="ECO:0000256" key="3">
    <source>
        <dbReference type="ARBA" id="ARBA00022989"/>
    </source>
</evidence>
<dbReference type="InterPro" id="IPR020846">
    <property type="entry name" value="MFS_dom"/>
</dbReference>
<evidence type="ECO:0000256" key="4">
    <source>
        <dbReference type="ARBA" id="ARBA00023136"/>
    </source>
</evidence>
<feature type="transmembrane region" description="Helical" evidence="5">
    <location>
        <begin position="142"/>
        <end position="164"/>
    </location>
</feature>
<evidence type="ECO:0000259" key="6">
    <source>
        <dbReference type="PROSITE" id="PS50850"/>
    </source>
</evidence>
<keyword evidence="2 5" id="KW-0812">Transmembrane</keyword>
<feature type="transmembrane region" description="Helical" evidence="5">
    <location>
        <begin position="236"/>
        <end position="258"/>
    </location>
</feature>
<sequence length="453" mass="44090">MHADTLPAPTLFSHGRLAACSGGLVLVSLLAFEAMAVAAAMPAIAAALDGLPLYALAFGGMQATSVLGMVLAGRACDRRGPLPATVAGLLLFGAGLLLAGLAPAMGWVVAGRVLQGLGGGMLGVALYVGLGRVVPSGLHPQLFAAMAAAWVLPGLLGPLAATALVDMAGWRAVFLAVLAAVPLAAALLLPALARLPANADFAAAQAGPAEAPVVWALVAVAGALLLHGAGTAGGAAWGGPALLLGLAGAGLAATRLLPAGSLRAAPGLPAVVALRALLAAAFATAEVFIPLALTREQGWSLSQAGGVLSAGAVLWSAGSAAQARISAPRHRRLALQAGLLAVAAGIGVVAAQLLLAGPAWGVVVGWAVAGFGIGLGFPMLSVRTLALSTPATQGRNAAAVQLADALGCSAALALAGALFNLAGHQGAMAYALLLGLALLLALLGAALARRAFD</sequence>
<keyword evidence="4 5" id="KW-0472">Membrane</keyword>
<organism evidence="7 8">
    <name type="scientific">Pseudaquabacterium pictum</name>
    <dbReference type="NCBI Taxonomy" id="2315236"/>
    <lineage>
        <taxon>Bacteria</taxon>
        <taxon>Pseudomonadati</taxon>
        <taxon>Pseudomonadota</taxon>
        <taxon>Betaproteobacteria</taxon>
        <taxon>Burkholderiales</taxon>
        <taxon>Sphaerotilaceae</taxon>
        <taxon>Pseudaquabacterium</taxon>
    </lineage>
</organism>
<evidence type="ECO:0000256" key="1">
    <source>
        <dbReference type="ARBA" id="ARBA00004141"/>
    </source>
</evidence>
<dbReference type="InterPro" id="IPR036259">
    <property type="entry name" value="MFS_trans_sf"/>
</dbReference>
<keyword evidence="3 5" id="KW-1133">Transmembrane helix</keyword>
<comment type="subcellular location">
    <subcellularLocation>
        <location evidence="1">Membrane</location>
        <topology evidence="1">Multi-pass membrane protein</topology>
    </subcellularLocation>
</comment>
<dbReference type="Gene3D" id="1.20.1250.20">
    <property type="entry name" value="MFS general substrate transporter like domains"/>
    <property type="match status" value="2"/>
</dbReference>
<evidence type="ECO:0000313" key="8">
    <source>
        <dbReference type="Proteomes" id="UP000301751"/>
    </source>
</evidence>
<feature type="transmembrane region" description="Helical" evidence="5">
    <location>
        <begin position="113"/>
        <end position="130"/>
    </location>
</feature>